<dbReference type="Proteomes" id="UP000684084">
    <property type="component" value="Unassembled WGS sequence"/>
</dbReference>
<dbReference type="EMBL" id="CAGKOT010000067">
    <property type="protein sequence ID" value="CAB5390014.1"/>
    <property type="molecule type" value="Genomic_DNA"/>
</dbReference>
<evidence type="ECO:0000313" key="1">
    <source>
        <dbReference type="EMBL" id="CAB5390014.1"/>
    </source>
</evidence>
<comment type="caution">
    <text evidence="1">The sequence shown here is derived from an EMBL/GenBank/DDBJ whole genome shotgun (WGS) entry which is preliminary data.</text>
</comment>
<organism evidence="1 2">
    <name type="scientific">Rhizophagus irregularis</name>
    <dbReference type="NCBI Taxonomy" id="588596"/>
    <lineage>
        <taxon>Eukaryota</taxon>
        <taxon>Fungi</taxon>
        <taxon>Fungi incertae sedis</taxon>
        <taxon>Mucoromycota</taxon>
        <taxon>Glomeromycotina</taxon>
        <taxon>Glomeromycetes</taxon>
        <taxon>Glomerales</taxon>
        <taxon>Glomeraceae</taxon>
        <taxon>Rhizophagus</taxon>
    </lineage>
</organism>
<reference evidence="1" key="1">
    <citation type="submission" date="2020-05" db="EMBL/GenBank/DDBJ databases">
        <authorList>
            <person name="Rincon C."/>
            <person name="Sanders R I."/>
            <person name="Robbins C."/>
            <person name="Chaturvedi A."/>
        </authorList>
    </citation>
    <scope>NUCLEOTIDE SEQUENCE</scope>
    <source>
        <strain evidence="1">CHB12</strain>
    </source>
</reference>
<dbReference type="OrthoDB" id="2434655at2759"/>
<accession>A0A915ZU38</accession>
<name>A0A915ZU38_9GLOM</name>
<dbReference type="AlphaFoldDB" id="A0A915ZU38"/>
<evidence type="ECO:0000313" key="2">
    <source>
        <dbReference type="Proteomes" id="UP000684084"/>
    </source>
</evidence>
<gene>
    <name evidence="1" type="ORF">CHRIB12_LOCUS21313</name>
</gene>
<protein>
    <submittedName>
        <fullName evidence="1">Uncharacterized protein</fullName>
    </submittedName>
</protein>
<proteinExistence type="predicted"/>
<sequence>MITDLSVGNIPVFGYVSRKIILSYVPENQKIHLLDGLRDRLNIINRNIQNTQRIFKEDSSTITYDNRLRRIRRIWIFI</sequence>